<sequence>MSGHQESERARSLWRFAGALYAQPGVDEACLRLQDEAGLDVCELLWLCWLERSGRAPGMLEELEQVRAWQRHYTWALRRLRRELKPVCATLPRLAALRETIKRAELEAEHETLRRLAELAQRDQPACDTDFERWHGNLSSSHAVLVARTRRAGALVPLE</sequence>
<evidence type="ECO:0000313" key="2">
    <source>
        <dbReference type="EMBL" id="ANF56714.1"/>
    </source>
</evidence>
<accession>A0A172YBW9</accession>
<dbReference type="STRING" id="376489.A5892_03900"/>
<proteinExistence type="predicted"/>
<dbReference type="NCBIfam" id="TIGR02444">
    <property type="entry name" value="TIGR02444 family protein"/>
    <property type="match status" value="1"/>
</dbReference>
<dbReference type="Pfam" id="PF09523">
    <property type="entry name" value="DUF2390"/>
    <property type="match status" value="1"/>
</dbReference>
<dbReference type="AlphaFoldDB" id="A0A172YBW9"/>
<keyword evidence="3" id="KW-1185">Reference proteome</keyword>
<name>A0A172YBW9_9GAMM</name>
<dbReference type="KEGG" id="haa:A5892_03900"/>
<evidence type="ECO:0008006" key="4">
    <source>
        <dbReference type="Google" id="ProtNLM"/>
    </source>
</evidence>
<evidence type="ECO:0000313" key="3">
    <source>
        <dbReference type="Proteomes" id="UP000077875"/>
    </source>
</evidence>
<dbReference type="RefSeq" id="WP_082890257.1">
    <property type="nucleotide sequence ID" value="NZ_CP015243.1"/>
</dbReference>
<reference evidence="2 3" key="1">
    <citation type="submission" date="2016-04" db="EMBL/GenBank/DDBJ databases">
        <title>Complete Genome Sequence of Halotalea alkalilenta IHB B 13600.</title>
        <authorList>
            <person name="Swarnkar M.K."/>
            <person name="Sharma A."/>
            <person name="Kaushal K."/>
            <person name="Soni R."/>
            <person name="Rana S."/>
            <person name="Singh A.K."/>
            <person name="Gulati A."/>
        </authorList>
    </citation>
    <scope>NUCLEOTIDE SEQUENCE [LARGE SCALE GENOMIC DNA]</scope>
    <source>
        <strain evidence="2 3">IHB B 13600</strain>
    </source>
</reference>
<gene>
    <name evidence="2" type="ORF">A5892_03900</name>
</gene>
<keyword evidence="1" id="KW-0175">Coiled coil</keyword>
<organism evidence="2 3">
    <name type="scientific">Halotalea alkalilenta</name>
    <dbReference type="NCBI Taxonomy" id="376489"/>
    <lineage>
        <taxon>Bacteria</taxon>
        <taxon>Pseudomonadati</taxon>
        <taxon>Pseudomonadota</taxon>
        <taxon>Gammaproteobacteria</taxon>
        <taxon>Oceanospirillales</taxon>
        <taxon>Halomonadaceae</taxon>
        <taxon>Halotalea</taxon>
    </lineage>
</organism>
<dbReference type="Proteomes" id="UP000077875">
    <property type="component" value="Chromosome"/>
</dbReference>
<evidence type="ECO:0000256" key="1">
    <source>
        <dbReference type="SAM" id="Coils"/>
    </source>
</evidence>
<protein>
    <recommendedName>
        <fullName evidence="4">TIGR02444 family protein</fullName>
    </recommendedName>
</protein>
<dbReference type="InterPro" id="IPR012659">
    <property type="entry name" value="CHP02444"/>
</dbReference>
<dbReference type="EMBL" id="CP015243">
    <property type="protein sequence ID" value="ANF56714.1"/>
    <property type="molecule type" value="Genomic_DNA"/>
</dbReference>
<feature type="coiled-coil region" evidence="1">
    <location>
        <begin position="94"/>
        <end position="123"/>
    </location>
</feature>